<dbReference type="PROSITE" id="PS50109">
    <property type="entry name" value="HIS_KIN"/>
    <property type="match status" value="1"/>
</dbReference>
<protein>
    <recommendedName>
        <fullName evidence="14">Sensor protein</fullName>
        <ecNumber evidence="14">2.7.13.3</ecNumber>
    </recommendedName>
</protein>
<keyword evidence="4 14" id="KW-0997">Cell inner membrane</keyword>
<keyword evidence="5" id="KW-0597">Phosphoprotein</keyword>
<dbReference type="GO" id="GO:0005886">
    <property type="term" value="C:plasma membrane"/>
    <property type="evidence" value="ECO:0007669"/>
    <property type="project" value="UniProtKB-SubCell"/>
</dbReference>
<feature type="domain" description="HAMP" evidence="16">
    <location>
        <begin position="196"/>
        <end position="249"/>
    </location>
</feature>
<keyword evidence="11 14" id="KW-1133">Transmembrane helix</keyword>
<feature type="domain" description="Histidine kinase" evidence="15">
    <location>
        <begin position="257"/>
        <end position="470"/>
    </location>
</feature>
<evidence type="ECO:0000259" key="16">
    <source>
        <dbReference type="PROSITE" id="PS50885"/>
    </source>
</evidence>
<dbReference type="Gene3D" id="3.30.565.10">
    <property type="entry name" value="Histidine kinase-like ATPase, C-terminal domain"/>
    <property type="match status" value="1"/>
</dbReference>
<keyword evidence="10 14" id="KW-0067">ATP-binding</keyword>
<dbReference type="PROSITE" id="PS50885">
    <property type="entry name" value="HAMP"/>
    <property type="match status" value="1"/>
</dbReference>
<keyword evidence="3 14" id="KW-1003">Cell membrane</keyword>
<dbReference type="CDD" id="cd06225">
    <property type="entry name" value="HAMP"/>
    <property type="match status" value="1"/>
</dbReference>
<keyword evidence="7 14" id="KW-0812">Transmembrane</keyword>
<dbReference type="SUPFAM" id="SSF47384">
    <property type="entry name" value="Homodimeric domain of signal transducing histidine kinase"/>
    <property type="match status" value="1"/>
</dbReference>
<dbReference type="InterPro" id="IPR036097">
    <property type="entry name" value="HisK_dim/P_sf"/>
</dbReference>
<evidence type="ECO:0000256" key="13">
    <source>
        <dbReference type="ARBA" id="ARBA00023136"/>
    </source>
</evidence>
<comment type="caution">
    <text evidence="17">The sequence shown here is derived from an EMBL/GenBank/DDBJ whole genome shotgun (WGS) entry which is preliminary data.</text>
</comment>
<proteinExistence type="predicted"/>
<dbReference type="SMART" id="SM00387">
    <property type="entry name" value="HATPase_c"/>
    <property type="match status" value="1"/>
</dbReference>
<evidence type="ECO:0000256" key="10">
    <source>
        <dbReference type="ARBA" id="ARBA00022840"/>
    </source>
</evidence>
<evidence type="ECO:0000256" key="12">
    <source>
        <dbReference type="ARBA" id="ARBA00023012"/>
    </source>
</evidence>
<name>A0A0J5WFF6_BURCE</name>
<dbReference type="Gene3D" id="1.10.287.130">
    <property type="match status" value="1"/>
</dbReference>
<organism evidence="17 18">
    <name type="scientific">Burkholderia cepacia</name>
    <name type="common">Pseudomonas cepacia</name>
    <dbReference type="NCBI Taxonomy" id="292"/>
    <lineage>
        <taxon>Bacteria</taxon>
        <taxon>Pseudomonadati</taxon>
        <taxon>Pseudomonadota</taxon>
        <taxon>Betaproteobacteria</taxon>
        <taxon>Burkholderiales</taxon>
        <taxon>Burkholderiaceae</taxon>
        <taxon>Burkholderia</taxon>
        <taxon>Burkholderia cepacia complex</taxon>
    </lineage>
</organism>
<dbReference type="SUPFAM" id="SSF158472">
    <property type="entry name" value="HAMP domain-like"/>
    <property type="match status" value="1"/>
</dbReference>
<keyword evidence="6 14" id="KW-0808">Transferase</keyword>
<dbReference type="SMART" id="SM00304">
    <property type="entry name" value="HAMP"/>
    <property type="match status" value="1"/>
</dbReference>
<dbReference type="EMBL" id="LDWR01000043">
    <property type="protein sequence ID" value="KML52518.1"/>
    <property type="molecule type" value="Genomic_DNA"/>
</dbReference>
<dbReference type="InterPro" id="IPR050428">
    <property type="entry name" value="TCS_sensor_his_kinase"/>
</dbReference>
<comment type="catalytic activity">
    <reaction evidence="1 14">
        <text>ATP + protein L-histidine = ADP + protein N-phospho-L-histidine.</text>
        <dbReference type="EC" id="2.7.13.3"/>
    </reaction>
</comment>
<feature type="transmembrane region" description="Helical" evidence="14">
    <location>
        <begin position="176"/>
        <end position="195"/>
    </location>
</feature>
<keyword evidence="9 14" id="KW-0418">Kinase</keyword>
<dbReference type="InterPro" id="IPR003661">
    <property type="entry name" value="HisK_dim/P_dom"/>
</dbReference>
<dbReference type="PATRIC" id="fig|292.27.peg.5291"/>
<keyword evidence="8 14" id="KW-0547">Nucleotide-binding</keyword>
<dbReference type="SMART" id="SM00388">
    <property type="entry name" value="HisKA"/>
    <property type="match status" value="1"/>
</dbReference>
<dbReference type="CDD" id="cd00075">
    <property type="entry name" value="HATPase"/>
    <property type="match status" value="1"/>
</dbReference>
<dbReference type="InterPro" id="IPR003660">
    <property type="entry name" value="HAMP_dom"/>
</dbReference>
<keyword evidence="13 14" id="KW-0472">Membrane</keyword>
<evidence type="ECO:0000256" key="2">
    <source>
        <dbReference type="ARBA" id="ARBA00004533"/>
    </source>
</evidence>
<dbReference type="SUPFAM" id="SSF55874">
    <property type="entry name" value="ATPase domain of HSP90 chaperone/DNA topoisomerase II/histidine kinase"/>
    <property type="match status" value="1"/>
</dbReference>
<comment type="subcellular location">
    <subcellularLocation>
        <location evidence="2 14">Cell inner membrane</location>
    </subcellularLocation>
</comment>
<evidence type="ECO:0000256" key="6">
    <source>
        <dbReference type="ARBA" id="ARBA00022679"/>
    </source>
</evidence>
<dbReference type="GO" id="GO:0005524">
    <property type="term" value="F:ATP binding"/>
    <property type="evidence" value="ECO:0007669"/>
    <property type="project" value="UniProtKB-KW"/>
</dbReference>
<dbReference type="PANTHER" id="PTHR45436">
    <property type="entry name" value="SENSOR HISTIDINE KINASE YKOH"/>
    <property type="match status" value="1"/>
</dbReference>
<evidence type="ECO:0000313" key="18">
    <source>
        <dbReference type="Proteomes" id="UP000036338"/>
    </source>
</evidence>
<feature type="transmembrane region" description="Helical" evidence="14">
    <location>
        <begin position="14"/>
        <end position="34"/>
    </location>
</feature>
<dbReference type="Proteomes" id="UP000036338">
    <property type="component" value="Unassembled WGS sequence"/>
</dbReference>
<dbReference type="GO" id="GO:0000155">
    <property type="term" value="F:phosphorelay sensor kinase activity"/>
    <property type="evidence" value="ECO:0007669"/>
    <property type="project" value="InterPro"/>
</dbReference>
<evidence type="ECO:0000256" key="14">
    <source>
        <dbReference type="RuleBase" id="RU364088"/>
    </source>
</evidence>
<gene>
    <name evidence="17" type="ORF">VL15_24625</name>
</gene>
<dbReference type="PRINTS" id="PR00344">
    <property type="entry name" value="BCTRLSENSOR"/>
</dbReference>
<sequence>MTAGPASYSLLRRLTLAFAVVAALVFALTGAYLYRSLSAELKRRDDIEISGKLNQFLQLAHASGSTAALRADPAVFHEVLLSHPGVYLGIYDGKSRALVEHSDEAGNTLASVIAAPHPAASTGGAGGPFTCSPPGIGTSRCVYARETLPSGEAIQVALARTATDRQSLLESYRVDIWLAAAVGALLVGALGYAVAARGLRPVESLGRQTSRIEAHNLNARLDARGGPVELRELATSVNRMLDRLERAFVRLSQFSSDLAHDMRTPLANVISSSQVTLSRARTTEEYEALIDSNIEECERLQRMIENMLFLARTDNARQHLKTAELDAGSELRRLASYFQALADEAGVRIDVHGHAPVVADATLFRRAVSNLASNALEHAEAASTIELAVSAQAGYAVVEVTNRGAAIPPEQVDRIFERFYRIDSSRHGAARNAGLGLAIVKSIMELHRGKVEVASRDGRTTFALYFPSVRRDDAAGDAFVTRT</sequence>
<evidence type="ECO:0000256" key="3">
    <source>
        <dbReference type="ARBA" id="ARBA00022475"/>
    </source>
</evidence>
<evidence type="ECO:0000256" key="11">
    <source>
        <dbReference type="ARBA" id="ARBA00022989"/>
    </source>
</evidence>
<dbReference type="CDD" id="cd00082">
    <property type="entry name" value="HisKA"/>
    <property type="match status" value="1"/>
</dbReference>
<dbReference type="Pfam" id="PF02518">
    <property type="entry name" value="HATPase_c"/>
    <property type="match status" value="1"/>
</dbReference>
<evidence type="ECO:0000256" key="7">
    <source>
        <dbReference type="ARBA" id="ARBA00022692"/>
    </source>
</evidence>
<dbReference type="InterPro" id="IPR005467">
    <property type="entry name" value="His_kinase_dom"/>
</dbReference>
<keyword evidence="12 14" id="KW-0902">Two-component regulatory system</keyword>
<evidence type="ECO:0000313" key="17">
    <source>
        <dbReference type="EMBL" id="KML52518.1"/>
    </source>
</evidence>
<dbReference type="EC" id="2.7.13.3" evidence="14"/>
<comment type="function">
    <text evidence="14">Member of a two-component regulatory system.</text>
</comment>
<evidence type="ECO:0000259" key="15">
    <source>
        <dbReference type="PROSITE" id="PS50109"/>
    </source>
</evidence>
<evidence type="ECO:0000256" key="4">
    <source>
        <dbReference type="ARBA" id="ARBA00022519"/>
    </source>
</evidence>
<dbReference type="NCBIfam" id="TIGR01386">
    <property type="entry name" value="cztS_silS_copS"/>
    <property type="match status" value="1"/>
</dbReference>
<dbReference type="Gene3D" id="6.10.340.10">
    <property type="match status" value="1"/>
</dbReference>
<evidence type="ECO:0000256" key="1">
    <source>
        <dbReference type="ARBA" id="ARBA00000085"/>
    </source>
</evidence>
<evidence type="ECO:0000256" key="5">
    <source>
        <dbReference type="ARBA" id="ARBA00022553"/>
    </source>
</evidence>
<dbReference type="RefSeq" id="WP_048249116.1">
    <property type="nucleotide sequence ID" value="NZ_LDWR01000043.1"/>
</dbReference>
<evidence type="ECO:0000256" key="8">
    <source>
        <dbReference type="ARBA" id="ARBA00022741"/>
    </source>
</evidence>
<evidence type="ECO:0000256" key="9">
    <source>
        <dbReference type="ARBA" id="ARBA00022777"/>
    </source>
</evidence>
<dbReference type="Pfam" id="PF00672">
    <property type="entry name" value="HAMP"/>
    <property type="match status" value="1"/>
</dbReference>
<dbReference type="InterPro" id="IPR036890">
    <property type="entry name" value="HATPase_C_sf"/>
</dbReference>
<dbReference type="Pfam" id="PF00512">
    <property type="entry name" value="HisKA"/>
    <property type="match status" value="1"/>
</dbReference>
<accession>A0A0J5WFF6</accession>
<reference evidence="17 18" key="1">
    <citation type="submission" date="2015-05" db="EMBL/GenBank/DDBJ databases">
        <title>Draft genome of Burkholderia cepacia LK29.</title>
        <authorList>
            <person name="Chan X.Y."/>
        </authorList>
    </citation>
    <scope>NUCLEOTIDE SEQUENCE [LARGE SCALE GENOMIC DNA]</scope>
    <source>
        <strain evidence="17 18">LK29</strain>
    </source>
</reference>
<dbReference type="InterPro" id="IPR006290">
    <property type="entry name" value="CztS_silS_copS"/>
</dbReference>
<dbReference type="PANTHER" id="PTHR45436:SF3">
    <property type="entry name" value="SENSOR HISTIDINE KINASE HPRS"/>
    <property type="match status" value="1"/>
</dbReference>
<dbReference type="InterPro" id="IPR003594">
    <property type="entry name" value="HATPase_dom"/>
</dbReference>
<dbReference type="AlphaFoldDB" id="A0A0J5WFF6"/>
<dbReference type="InterPro" id="IPR004358">
    <property type="entry name" value="Sig_transdc_His_kin-like_C"/>
</dbReference>